<feature type="transmembrane region" description="Helical" evidence="17">
    <location>
        <begin position="370"/>
        <end position="395"/>
    </location>
</feature>
<feature type="transmembrane region" description="Helical" evidence="17">
    <location>
        <begin position="536"/>
        <end position="556"/>
    </location>
</feature>
<accession>A0A8F7CEW3</accession>
<feature type="domain" description="NADH-Ubiquinone oxidoreductase (complex I) chain 5 N-terminal" evidence="19">
    <location>
        <begin position="39"/>
        <end position="88"/>
    </location>
</feature>
<evidence type="ECO:0000256" key="6">
    <source>
        <dbReference type="ARBA" id="ARBA00022660"/>
    </source>
</evidence>
<comment type="similarity">
    <text evidence="17">Belongs to the complex I subunit 5 family.</text>
</comment>
<keyword evidence="10" id="KW-0249">Electron transport</keyword>
<evidence type="ECO:0000256" key="11">
    <source>
        <dbReference type="ARBA" id="ARBA00022989"/>
    </source>
</evidence>
<keyword evidence="7 17" id="KW-0812">Transmembrane</keyword>
<feature type="transmembrane region" description="Helical" evidence="17">
    <location>
        <begin position="87"/>
        <end position="104"/>
    </location>
</feature>
<feature type="transmembrane region" description="Helical" evidence="17">
    <location>
        <begin position="209"/>
        <end position="231"/>
    </location>
</feature>
<evidence type="ECO:0000256" key="13">
    <source>
        <dbReference type="ARBA" id="ARBA00023075"/>
    </source>
</evidence>
<keyword evidence="5 17" id="KW-0813">Transport</keyword>
<dbReference type="InterPro" id="IPR001516">
    <property type="entry name" value="Proton_antipo_N"/>
</dbReference>
<evidence type="ECO:0000259" key="20">
    <source>
        <dbReference type="Pfam" id="PF06455"/>
    </source>
</evidence>
<feature type="transmembrane region" description="Helical" evidence="17">
    <location>
        <begin position="332"/>
        <end position="350"/>
    </location>
</feature>
<keyword evidence="13 17" id="KW-0830">Ubiquinone</keyword>
<dbReference type="GO" id="GO:0042773">
    <property type="term" value="P:ATP synthesis coupled electron transport"/>
    <property type="evidence" value="ECO:0007669"/>
    <property type="project" value="InterPro"/>
</dbReference>
<gene>
    <name evidence="21" type="primary">ND5</name>
</gene>
<feature type="transmembrane region" description="Helical" evidence="17">
    <location>
        <begin position="175"/>
        <end position="197"/>
    </location>
</feature>
<organism evidence="21">
    <name type="scientific">Homalotylus mirabilis</name>
    <dbReference type="NCBI Taxonomy" id="2364874"/>
    <lineage>
        <taxon>Eukaryota</taxon>
        <taxon>Metazoa</taxon>
        <taxon>Ecdysozoa</taxon>
        <taxon>Arthropoda</taxon>
        <taxon>Hexapoda</taxon>
        <taxon>Insecta</taxon>
        <taxon>Pterygota</taxon>
        <taxon>Neoptera</taxon>
        <taxon>Endopterygota</taxon>
        <taxon>Hymenoptera</taxon>
        <taxon>Apocrita</taxon>
        <taxon>Proctotrupomorpha</taxon>
        <taxon>Chalcidoidea</taxon>
        <taxon>Encyrtidae</taxon>
        <taxon>Encyrtinae</taxon>
        <taxon>Homalotylus</taxon>
    </lineage>
</organism>
<dbReference type="Pfam" id="PF00662">
    <property type="entry name" value="Proton_antipo_N"/>
    <property type="match status" value="1"/>
</dbReference>
<evidence type="ECO:0000256" key="3">
    <source>
        <dbReference type="ARBA" id="ARBA00012944"/>
    </source>
</evidence>
<comment type="function">
    <text evidence="17">Core subunit of the mitochondrial membrane respiratory chain NADH dehydrogenase (Complex I) which catalyzes electron transfer from NADH through the respiratory chain, using ubiquinone as an electron acceptor. Essential for the catalytic activity and assembly of complex I.</text>
</comment>
<keyword evidence="12 17" id="KW-0520">NAD</keyword>
<feature type="domain" description="NADH:quinone oxidoreductase/Mrp antiporter transmembrane" evidence="18">
    <location>
        <begin position="104"/>
        <end position="381"/>
    </location>
</feature>
<dbReference type="AlphaFoldDB" id="A0A8F7CEW3"/>
<keyword evidence="15 17" id="KW-0472">Membrane</keyword>
<evidence type="ECO:0000313" key="21">
    <source>
        <dbReference type="EMBL" id="QXU65017.1"/>
    </source>
</evidence>
<dbReference type="Pfam" id="PF00361">
    <property type="entry name" value="Proton_antipo_M"/>
    <property type="match status" value="1"/>
</dbReference>
<evidence type="ECO:0000256" key="2">
    <source>
        <dbReference type="ARBA" id="ARBA00004448"/>
    </source>
</evidence>
<evidence type="ECO:0000256" key="8">
    <source>
        <dbReference type="ARBA" id="ARBA00022792"/>
    </source>
</evidence>
<dbReference type="GO" id="GO:0008137">
    <property type="term" value="F:NADH dehydrogenase (ubiquinone) activity"/>
    <property type="evidence" value="ECO:0007669"/>
    <property type="project" value="UniProtKB-EC"/>
</dbReference>
<dbReference type="PANTHER" id="PTHR42829:SF2">
    <property type="entry name" value="NADH-UBIQUINONE OXIDOREDUCTASE CHAIN 5"/>
    <property type="match status" value="1"/>
</dbReference>
<feature type="transmembrane region" description="Helical" evidence="17">
    <location>
        <begin position="480"/>
        <end position="499"/>
    </location>
</feature>
<feature type="transmembrane region" description="Helical" evidence="17">
    <location>
        <begin position="265"/>
        <end position="283"/>
    </location>
</feature>
<evidence type="ECO:0000259" key="18">
    <source>
        <dbReference type="Pfam" id="PF00361"/>
    </source>
</evidence>
<dbReference type="EC" id="7.1.1.2" evidence="3 17"/>
<dbReference type="PRINTS" id="PR01434">
    <property type="entry name" value="NADHDHGNASE5"/>
</dbReference>
<evidence type="ECO:0000256" key="5">
    <source>
        <dbReference type="ARBA" id="ARBA00022448"/>
    </source>
</evidence>
<keyword evidence="14 17" id="KW-0496">Mitochondrion</keyword>
<evidence type="ECO:0000256" key="9">
    <source>
        <dbReference type="ARBA" id="ARBA00022967"/>
    </source>
</evidence>
<feature type="transmembrane region" description="Helical" evidence="17">
    <location>
        <begin position="289"/>
        <end position="311"/>
    </location>
</feature>
<evidence type="ECO:0000256" key="4">
    <source>
        <dbReference type="ARBA" id="ARBA00021096"/>
    </source>
</evidence>
<geneLocation type="mitochondrion" evidence="21"/>
<proteinExistence type="inferred from homology"/>
<keyword evidence="11 17" id="KW-1133">Transmembrane helix</keyword>
<keyword evidence="9" id="KW-1278">Translocase</keyword>
<keyword evidence="6" id="KW-0679">Respiratory chain</keyword>
<feature type="transmembrane region" description="Helical" evidence="17">
    <location>
        <begin position="442"/>
        <end position="468"/>
    </location>
</feature>
<feature type="transmembrane region" description="Helical" evidence="17">
    <location>
        <begin position="237"/>
        <end position="258"/>
    </location>
</feature>
<feature type="transmembrane region" description="Helical" evidence="17">
    <location>
        <begin position="415"/>
        <end position="436"/>
    </location>
</feature>
<feature type="transmembrane region" description="Helical" evidence="17">
    <location>
        <begin position="9"/>
        <end position="34"/>
    </location>
</feature>
<dbReference type="PANTHER" id="PTHR42829">
    <property type="entry name" value="NADH-UBIQUINONE OXIDOREDUCTASE CHAIN 5"/>
    <property type="match status" value="1"/>
</dbReference>
<evidence type="ECO:0000256" key="7">
    <source>
        <dbReference type="ARBA" id="ARBA00022692"/>
    </source>
</evidence>
<evidence type="ECO:0000256" key="12">
    <source>
        <dbReference type="ARBA" id="ARBA00023027"/>
    </source>
</evidence>
<dbReference type="EMBL" id="MW858145">
    <property type="protein sequence ID" value="QXU65017.1"/>
    <property type="molecule type" value="Genomic_DNA"/>
</dbReference>
<dbReference type="GO" id="GO:0005743">
    <property type="term" value="C:mitochondrial inner membrane"/>
    <property type="evidence" value="ECO:0007669"/>
    <property type="project" value="UniProtKB-SubCell"/>
</dbReference>
<evidence type="ECO:0000256" key="10">
    <source>
        <dbReference type="ARBA" id="ARBA00022982"/>
    </source>
</evidence>
<evidence type="ECO:0000256" key="17">
    <source>
        <dbReference type="RuleBase" id="RU003404"/>
    </source>
</evidence>
<dbReference type="InterPro" id="IPR003945">
    <property type="entry name" value="NU5C-like"/>
</dbReference>
<evidence type="ECO:0000256" key="14">
    <source>
        <dbReference type="ARBA" id="ARBA00023128"/>
    </source>
</evidence>
<feature type="transmembrane region" description="Helical" evidence="17">
    <location>
        <begin position="54"/>
        <end position="75"/>
    </location>
</feature>
<sequence length="563" mass="67378">MILYYLSGIWFFVLSLFMLLLGIFFLFLNLSFFFEWLLFSINSVYVSMLIYLDWISLLFMFLVFLISSMIMFYCCEYMSHDNYNLRFFYLVFFFIMSMILMILSPSMVSIILGWDGLGLVSYCLVIYYNNFYSFNSGMLTILMNRIGDIMIMMSILMIFSKGSWYFLNLNNLNKFILFLVIMACFTKSAQFPFSSWLPAAMAAPTPVSSLVHSSTLVTAGVYLLIRFNYLIYKYENLMFFISVIGMLTMMMAGFSAMYEYDLKKIIAFSTLSQLGLMMVIYGIKFYEVAYFHLLIHAMFKSMMFMASGVFIHSMLNIQDIRFMGNLSKFMPFTILMFLVSNFSLCGFPFMSGFYSKDMILEKIFMSKFNLMMMVFLLISTLLTLIYSFRLMYYLLFNSSNFFPYMKILDNKIMNFSMFLLFINTIFSGSIFNWLIFNFIEEIYLMFLEKILILLLYMLFMYMITYYIYKINYKYSMFTFILGNMWFMNFLNKIINYYVLLFTKNILYKMDKGWKILLVDYFIMNLMDKIYIKNNNFINFLISLFIFFFLSYFFLYLNSLNNKI</sequence>
<dbReference type="GO" id="GO:0015990">
    <property type="term" value="P:electron transport coupled proton transport"/>
    <property type="evidence" value="ECO:0007669"/>
    <property type="project" value="TreeGrafter"/>
</dbReference>
<comment type="function">
    <text evidence="1">Core subunit of the mitochondrial membrane respiratory chain NADH dehydrogenase (Complex I) that is believed to belong to the minimal assembly required for catalysis. Complex I functions in the transfer of electrons from NADH to the respiratory chain. The immediate electron acceptor for the enzyme is believed to be ubiquinone.</text>
</comment>
<evidence type="ECO:0000256" key="15">
    <source>
        <dbReference type="ARBA" id="ARBA00023136"/>
    </source>
</evidence>
<evidence type="ECO:0000256" key="1">
    <source>
        <dbReference type="ARBA" id="ARBA00003257"/>
    </source>
</evidence>
<reference evidence="21" key="1">
    <citation type="journal article" date="2021" name="Methods Ecol Evol">
        <title>Melting Curve Analysis for detection and identification of ghost parasitoids in host carcasses a month after host death.</title>
        <authorList>
            <person name="Paula D.P."/>
            <person name="Andow D.A."/>
        </authorList>
    </citation>
    <scope>NUCLEOTIDE SEQUENCE</scope>
</reference>
<name>A0A8F7CEW3_9HYME</name>
<comment type="subcellular location">
    <subcellularLocation>
        <location evidence="2">Mitochondrion inner membrane</location>
        <topology evidence="2">Multi-pass membrane protein</topology>
    </subcellularLocation>
</comment>
<feature type="transmembrane region" description="Helical" evidence="17">
    <location>
        <begin position="149"/>
        <end position="169"/>
    </location>
</feature>
<evidence type="ECO:0000259" key="19">
    <source>
        <dbReference type="Pfam" id="PF00662"/>
    </source>
</evidence>
<evidence type="ECO:0000256" key="16">
    <source>
        <dbReference type="ARBA" id="ARBA00049551"/>
    </source>
</evidence>
<dbReference type="Pfam" id="PF06455">
    <property type="entry name" value="NADH5_C"/>
    <property type="match status" value="1"/>
</dbReference>
<protein>
    <recommendedName>
        <fullName evidence="4 17">NADH-ubiquinone oxidoreductase chain 5</fullName>
        <ecNumber evidence="3 17">7.1.1.2</ecNumber>
    </recommendedName>
</protein>
<dbReference type="InterPro" id="IPR010934">
    <property type="entry name" value="NADH_DH_su5_C"/>
</dbReference>
<keyword evidence="8" id="KW-0999">Mitochondrion inner membrane</keyword>
<dbReference type="GO" id="GO:0003954">
    <property type="term" value="F:NADH dehydrogenase activity"/>
    <property type="evidence" value="ECO:0007669"/>
    <property type="project" value="TreeGrafter"/>
</dbReference>
<dbReference type="InterPro" id="IPR001750">
    <property type="entry name" value="ND/Mrp_TM"/>
</dbReference>
<feature type="domain" description="NADH dehydrogenase subunit 5 C-terminal" evidence="20">
    <location>
        <begin position="386"/>
        <end position="554"/>
    </location>
</feature>
<comment type="catalytic activity">
    <reaction evidence="16 17">
        <text>a ubiquinone + NADH + 5 H(+)(in) = a ubiquinol + NAD(+) + 4 H(+)(out)</text>
        <dbReference type="Rhea" id="RHEA:29091"/>
        <dbReference type="Rhea" id="RHEA-COMP:9565"/>
        <dbReference type="Rhea" id="RHEA-COMP:9566"/>
        <dbReference type="ChEBI" id="CHEBI:15378"/>
        <dbReference type="ChEBI" id="CHEBI:16389"/>
        <dbReference type="ChEBI" id="CHEBI:17976"/>
        <dbReference type="ChEBI" id="CHEBI:57540"/>
        <dbReference type="ChEBI" id="CHEBI:57945"/>
        <dbReference type="EC" id="7.1.1.2"/>
    </reaction>
</comment>